<evidence type="ECO:0000313" key="5">
    <source>
        <dbReference type="Proteomes" id="UP000030748"/>
    </source>
</evidence>
<feature type="non-terminal residue" evidence="4">
    <location>
        <position position="248"/>
    </location>
</feature>
<name>A0A022QW90_ERYGU</name>
<evidence type="ECO:0000259" key="3">
    <source>
        <dbReference type="Pfam" id="PF26168"/>
    </source>
</evidence>
<dbReference type="eggNOG" id="KOG1192">
    <property type="taxonomic scope" value="Eukaryota"/>
</dbReference>
<keyword evidence="2" id="KW-0472">Membrane</keyword>
<dbReference type="InterPro" id="IPR058980">
    <property type="entry name" value="Glyco_transf_N"/>
</dbReference>
<dbReference type="SUPFAM" id="SSF53756">
    <property type="entry name" value="UDP-Glycosyltransferase/glycogen phosphorylase"/>
    <property type="match status" value="1"/>
</dbReference>
<dbReference type="STRING" id="4155.A0A022QW90"/>
<proteinExistence type="inferred from homology"/>
<dbReference type="GO" id="GO:0035251">
    <property type="term" value="F:UDP-glucosyltransferase activity"/>
    <property type="evidence" value="ECO:0000318"/>
    <property type="project" value="GO_Central"/>
</dbReference>
<sequence>MSKKEEEVHVVMVPWLAFGHMIPFLELSIALAKSNIHISFLSTPRNIQRLPKIPPNLSSLIDFIPLPLEYSDHLPENAEATIDIPADKMDDLKIACDLLQRPIKDFIAKKSPNWIIVDFFPHWAIDIGRDLNIPVIINYVFTASAATFFWIPEFLTGYQRRQARQLPEDLMVPPDWIDFPSKVAYTRKNEAIAMHNVFYKVNASGIADGDRLIRLLQASRAVCIRTCAEFESEYVELFAKLAGKPVFP</sequence>
<keyword evidence="2" id="KW-1133">Transmembrane helix</keyword>
<dbReference type="AlphaFoldDB" id="A0A022QW90"/>
<comment type="similarity">
    <text evidence="1">Belongs to the UDP-glycosyltransferase family.</text>
</comment>
<dbReference type="EMBL" id="KI630880">
    <property type="protein sequence ID" value="EYU32161.1"/>
    <property type="molecule type" value="Genomic_DNA"/>
</dbReference>
<keyword evidence="5" id="KW-1185">Reference proteome</keyword>
<feature type="transmembrane region" description="Helical" evidence="2">
    <location>
        <begin position="12"/>
        <end position="32"/>
    </location>
</feature>
<dbReference type="PANTHER" id="PTHR48049:SF57">
    <property type="entry name" value="UDP-GLYCOSYLTRANSFERASE 91C1-LIKE"/>
    <property type="match status" value="1"/>
</dbReference>
<dbReference type="Proteomes" id="UP000030748">
    <property type="component" value="Unassembled WGS sequence"/>
</dbReference>
<dbReference type="Pfam" id="PF26168">
    <property type="entry name" value="Glyco_transf_N"/>
    <property type="match status" value="1"/>
</dbReference>
<dbReference type="InterPro" id="IPR050481">
    <property type="entry name" value="UDP-glycosyltransf_plant"/>
</dbReference>
<organism evidence="4 5">
    <name type="scientific">Erythranthe guttata</name>
    <name type="common">Yellow monkey flower</name>
    <name type="synonym">Mimulus guttatus</name>
    <dbReference type="NCBI Taxonomy" id="4155"/>
    <lineage>
        <taxon>Eukaryota</taxon>
        <taxon>Viridiplantae</taxon>
        <taxon>Streptophyta</taxon>
        <taxon>Embryophyta</taxon>
        <taxon>Tracheophyta</taxon>
        <taxon>Spermatophyta</taxon>
        <taxon>Magnoliopsida</taxon>
        <taxon>eudicotyledons</taxon>
        <taxon>Gunneridae</taxon>
        <taxon>Pentapetalae</taxon>
        <taxon>asterids</taxon>
        <taxon>lamiids</taxon>
        <taxon>Lamiales</taxon>
        <taxon>Phrymaceae</taxon>
        <taxon>Erythranthe</taxon>
    </lineage>
</organism>
<reference evidence="4 5" key="1">
    <citation type="journal article" date="2013" name="Proc. Natl. Acad. Sci. U.S.A.">
        <title>Fine-scale variation in meiotic recombination in Mimulus inferred from population shotgun sequencing.</title>
        <authorList>
            <person name="Hellsten U."/>
            <person name="Wright K.M."/>
            <person name="Jenkins J."/>
            <person name="Shu S."/>
            <person name="Yuan Y."/>
            <person name="Wessler S.R."/>
            <person name="Schmutz J."/>
            <person name="Willis J.H."/>
            <person name="Rokhsar D.S."/>
        </authorList>
    </citation>
    <scope>NUCLEOTIDE SEQUENCE [LARGE SCALE GENOMIC DNA]</scope>
    <source>
        <strain evidence="5">cv. DUN x IM62</strain>
    </source>
</reference>
<keyword evidence="2" id="KW-0812">Transmembrane</keyword>
<feature type="domain" description="Glycosyltransferase N-terminal" evidence="3">
    <location>
        <begin position="6"/>
        <end position="185"/>
    </location>
</feature>
<gene>
    <name evidence="4" type="ORF">MIMGU_mgv1a018367mg</name>
</gene>
<protein>
    <recommendedName>
        <fullName evidence="3">Glycosyltransferase N-terminal domain-containing protein</fullName>
    </recommendedName>
</protein>
<evidence type="ECO:0000256" key="1">
    <source>
        <dbReference type="ARBA" id="ARBA00009995"/>
    </source>
</evidence>
<evidence type="ECO:0000256" key="2">
    <source>
        <dbReference type="SAM" id="Phobius"/>
    </source>
</evidence>
<dbReference type="PANTHER" id="PTHR48049">
    <property type="entry name" value="GLYCOSYLTRANSFERASE"/>
    <property type="match status" value="1"/>
</dbReference>
<evidence type="ECO:0000313" key="4">
    <source>
        <dbReference type="EMBL" id="EYU32161.1"/>
    </source>
</evidence>
<dbReference type="Gene3D" id="3.40.50.2000">
    <property type="entry name" value="Glycogen Phosphorylase B"/>
    <property type="match status" value="1"/>
</dbReference>
<accession>A0A022QW90</accession>